<dbReference type="SMART" id="SM00014">
    <property type="entry name" value="acidPPc"/>
    <property type="match status" value="1"/>
</dbReference>
<keyword evidence="4" id="KW-1185">Reference proteome</keyword>
<gene>
    <name evidence="3" type="ORF">MQE35_02145</name>
</gene>
<dbReference type="Proteomes" id="UP000831290">
    <property type="component" value="Chromosome"/>
</dbReference>
<reference evidence="3" key="1">
    <citation type="submission" date="2022-03" db="EMBL/GenBank/DDBJ databases">
        <title>Description of Abyssus ytuae gen. nov., sp. nov., a novel member of the family Flavobacteriaceae isolated from the sediment of Mariana Trench.</title>
        <authorList>
            <person name="Zhang J."/>
            <person name="Xu X."/>
        </authorList>
    </citation>
    <scope>NUCLEOTIDE SEQUENCE</scope>
    <source>
        <strain evidence="3">MT3330</strain>
    </source>
</reference>
<name>A0A9E7A1Q4_9FLAO</name>
<keyword evidence="1" id="KW-0732">Signal</keyword>
<evidence type="ECO:0000256" key="1">
    <source>
        <dbReference type="SAM" id="SignalP"/>
    </source>
</evidence>
<dbReference type="EMBL" id="CP094358">
    <property type="protein sequence ID" value="UOB18111.1"/>
    <property type="molecule type" value="Genomic_DNA"/>
</dbReference>
<organism evidence="3 4">
    <name type="scientific">Abyssalbus ytuae</name>
    <dbReference type="NCBI Taxonomy" id="2926907"/>
    <lineage>
        <taxon>Bacteria</taxon>
        <taxon>Pseudomonadati</taxon>
        <taxon>Bacteroidota</taxon>
        <taxon>Flavobacteriia</taxon>
        <taxon>Flavobacteriales</taxon>
        <taxon>Flavobacteriaceae</taxon>
        <taxon>Abyssalbus</taxon>
    </lineage>
</organism>
<evidence type="ECO:0000313" key="3">
    <source>
        <dbReference type="EMBL" id="UOB18111.1"/>
    </source>
</evidence>
<dbReference type="CDD" id="cd03394">
    <property type="entry name" value="PAP2_like_5"/>
    <property type="match status" value="1"/>
</dbReference>
<dbReference type="AlphaFoldDB" id="A0A9E7A1Q4"/>
<evidence type="ECO:0000313" key="4">
    <source>
        <dbReference type="Proteomes" id="UP000831290"/>
    </source>
</evidence>
<feature type="signal peptide" evidence="1">
    <location>
        <begin position="1"/>
        <end position="19"/>
    </location>
</feature>
<accession>A0A9E7A1Q4</accession>
<dbReference type="InterPro" id="IPR036938">
    <property type="entry name" value="PAP2/HPO_sf"/>
</dbReference>
<dbReference type="KEGG" id="fbm:MQE35_02145"/>
<dbReference type="Gene3D" id="1.20.144.10">
    <property type="entry name" value="Phosphatidic acid phosphatase type 2/haloperoxidase"/>
    <property type="match status" value="1"/>
</dbReference>
<protein>
    <submittedName>
        <fullName evidence="3">Phosphatase PAP2 family protein</fullName>
    </submittedName>
</protein>
<feature type="chain" id="PRO_5038703140" evidence="1">
    <location>
        <begin position="20"/>
        <end position="263"/>
    </location>
</feature>
<dbReference type="RefSeq" id="WP_255844081.1">
    <property type="nucleotide sequence ID" value="NZ_CP094358.1"/>
</dbReference>
<dbReference type="SUPFAM" id="SSF48317">
    <property type="entry name" value="Acid phosphatase/Vanadium-dependent haloperoxidase"/>
    <property type="match status" value="1"/>
</dbReference>
<evidence type="ECO:0000259" key="2">
    <source>
        <dbReference type="SMART" id="SM00014"/>
    </source>
</evidence>
<proteinExistence type="predicted"/>
<dbReference type="InterPro" id="IPR000326">
    <property type="entry name" value="PAP2/HPO"/>
</dbReference>
<dbReference type="Pfam" id="PF01569">
    <property type="entry name" value="PAP2"/>
    <property type="match status" value="1"/>
</dbReference>
<sequence>MNKIIIILFLFLCVLKVNGQNTAVDSTNFKIHGQSVSIDSIKNKKPIEFNYKSLIIPTALIGYGVVGFTNPSLKDINTSAKYDLRGYDDKKLKIDDFAQYSSFLSVYGLNAIGIQGKHNFKDRTIILGTAYLLMGGSVNILKKTTKVTRPDGSSSNSFPSGHTATAFMGAEFLYQEYKDLSVWYGITGYLVAAGTGLFRIYNEKHWLTDIATGAGIGILSTKIAYWMHPWMKKAFFKDKEKTTGIVMPFYNGKEYGLGLSLRF</sequence>
<feature type="domain" description="Phosphatidic acid phosphatase type 2/haloperoxidase" evidence="2">
    <location>
        <begin position="126"/>
        <end position="225"/>
    </location>
</feature>